<evidence type="ECO:0000256" key="2">
    <source>
        <dbReference type="ARBA" id="ARBA00022803"/>
    </source>
</evidence>
<dbReference type="InParanoid" id="A0A1Z5JTW0"/>
<dbReference type="PANTHER" id="PTHR45831">
    <property type="entry name" value="LD24721P"/>
    <property type="match status" value="1"/>
</dbReference>
<dbReference type="SMART" id="SM00028">
    <property type="entry name" value="TPR"/>
    <property type="match status" value="3"/>
</dbReference>
<keyword evidence="1" id="KW-0677">Repeat</keyword>
<dbReference type="InterPro" id="IPR016098">
    <property type="entry name" value="CAP/MinC_C"/>
</dbReference>
<evidence type="ECO:0000313" key="5">
    <source>
        <dbReference type="EMBL" id="GAX17302.1"/>
    </source>
</evidence>
<feature type="compositionally biased region" description="Acidic residues" evidence="4">
    <location>
        <begin position="354"/>
        <end position="366"/>
    </location>
</feature>
<feature type="repeat" description="TPR" evidence="3">
    <location>
        <begin position="459"/>
        <end position="492"/>
    </location>
</feature>
<name>A0A1Z5JTW0_FISSO</name>
<evidence type="ECO:0000256" key="3">
    <source>
        <dbReference type="PROSITE-ProRule" id="PRU00339"/>
    </source>
</evidence>
<feature type="region of interest" description="Disordered" evidence="4">
    <location>
        <begin position="342"/>
        <end position="366"/>
    </location>
</feature>
<dbReference type="SUPFAM" id="SSF48452">
    <property type="entry name" value="TPR-like"/>
    <property type="match status" value="1"/>
</dbReference>
<evidence type="ECO:0000313" key="6">
    <source>
        <dbReference type="Proteomes" id="UP000198406"/>
    </source>
</evidence>
<dbReference type="PANTHER" id="PTHR45831:SF2">
    <property type="entry name" value="LD24721P"/>
    <property type="match status" value="1"/>
</dbReference>
<feature type="region of interest" description="Disordered" evidence="4">
    <location>
        <begin position="30"/>
        <end position="51"/>
    </location>
</feature>
<dbReference type="Proteomes" id="UP000198406">
    <property type="component" value="Unassembled WGS sequence"/>
</dbReference>
<dbReference type="PROSITE" id="PS50005">
    <property type="entry name" value="TPR"/>
    <property type="match status" value="1"/>
</dbReference>
<dbReference type="GO" id="GO:0060090">
    <property type="term" value="F:molecular adaptor activity"/>
    <property type="evidence" value="ECO:0007669"/>
    <property type="project" value="TreeGrafter"/>
</dbReference>
<feature type="region of interest" description="Disordered" evidence="4">
    <location>
        <begin position="148"/>
        <end position="170"/>
    </location>
</feature>
<keyword evidence="2 3" id="KW-0802">TPR repeat</keyword>
<accession>A0A1Z5JTW0</accession>
<dbReference type="Gene3D" id="2.160.20.70">
    <property type="match status" value="1"/>
</dbReference>
<proteinExistence type="predicted"/>
<comment type="caution">
    <text evidence="5">The sequence shown here is derived from an EMBL/GenBank/DDBJ whole genome shotgun (WGS) entry which is preliminary data.</text>
</comment>
<dbReference type="Pfam" id="PF14559">
    <property type="entry name" value="TPR_19"/>
    <property type="match status" value="1"/>
</dbReference>
<dbReference type="Gene3D" id="1.25.40.10">
    <property type="entry name" value="Tetratricopeptide repeat domain"/>
    <property type="match status" value="1"/>
</dbReference>
<evidence type="ECO:0000256" key="4">
    <source>
        <dbReference type="SAM" id="MobiDB-lite"/>
    </source>
</evidence>
<dbReference type="GO" id="GO:0006620">
    <property type="term" value="P:post-translational protein targeting to endoplasmic reticulum membrane"/>
    <property type="evidence" value="ECO:0007669"/>
    <property type="project" value="TreeGrafter"/>
</dbReference>
<protein>
    <submittedName>
        <fullName evidence="5">Uncharacterized protein</fullName>
    </submittedName>
</protein>
<evidence type="ECO:0000256" key="1">
    <source>
        <dbReference type="ARBA" id="ARBA00022737"/>
    </source>
</evidence>
<dbReference type="EMBL" id="BDSP01000114">
    <property type="protein sequence ID" value="GAX17302.1"/>
    <property type="molecule type" value="Genomic_DNA"/>
</dbReference>
<dbReference type="GO" id="GO:0072380">
    <property type="term" value="C:TRC complex"/>
    <property type="evidence" value="ECO:0007669"/>
    <property type="project" value="TreeGrafter"/>
</dbReference>
<dbReference type="InterPro" id="IPR019734">
    <property type="entry name" value="TPR_rpt"/>
</dbReference>
<sequence>MATTTQSQVTPGVAGRTNYDKWDKVTRDLVSETEQTEQEEEEATKAALGLDGKYARSQAEAEEREKAKLLKKTKAKLDKFKNRQESFVQTFENVLNDGVQVFRLTRDHMDAFKRVVMIRDVTGTSPSDSKLVLTQDLSLLESQVPASALRNPKSYPDDAENSVPTTENDKPTHVHGLIKLVLENIENCTVMIKCKFITGTVEFHRCRNMHIICDPTAVVTTIQADLSENVTIQFRDPGTNPKLFHAGVSQMSVQLERDGIVETSVTADYEQDGAEAVGAATKEEFRFVTQLVDGAWVTEKVIKADTVALTERDLQKEKERRAQATKMATAMAEDMIKVKDKDGNELVTKRETPAAEEGEEKEEDDDVVEEVLTDSIKFALEECVQFKARGNEAFAAGEYGQAILQYSLALDKSTQLGDDKLFPLDVIYGNRSACFLKLGQHEKAEADARASLHINPDYIKAQFRLGLALHAMKRYEEALPILASAHKMEPKNQQIKQALQFCEVRMEQEIRKRMQT</sequence>
<gene>
    <name evidence="5" type="ORF">FisN_10Lh165</name>
</gene>
<dbReference type="InterPro" id="IPR011990">
    <property type="entry name" value="TPR-like_helical_dom_sf"/>
</dbReference>
<dbReference type="AlphaFoldDB" id="A0A1Z5JTW0"/>
<feature type="compositionally biased region" description="Basic and acidic residues" evidence="4">
    <location>
        <begin position="342"/>
        <end position="353"/>
    </location>
</feature>
<reference evidence="5 6" key="1">
    <citation type="journal article" date="2015" name="Plant Cell">
        <title>Oil accumulation by the oleaginous diatom Fistulifera solaris as revealed by the genome and transcriptome.</title>
        <authorList>
            <person name="Tanaka T."/>
            <person name="Maeda Y."/>
            <person name="Veluchamy A."/>
            <person name="Tanaka M."/>
            <person name="Abida H."/>
            <person name="Marechal E."/>
            <person name="Bowler C."/>
            <person name="Muto M."/>
            <person name="Sunaga Y."/>
            <person name="Tanaka M."/>
            <person name="Yoshino T."/>
            <person name="Taniguchi T."/>
            <person name="Fukuda Y."/>
            <person name="Nemoto M."/>
            <person name="Matsumoto M."/>
            <person name="Wong P.S."/>
            <person name="Aburatani S."/>
            <person name="Fujibuchi W."/>
        </authorList>
    </citation>
    <scope>NUCLEOTIDE SEQUENCE [LARGE SCALE GENOMIC DNA]</scope>
    <source>
        <strain evidence="5 6">JPCC DA0580</strain>
    </source>
</reference>
<dbReference type="OrthoDB" id="2423701at2759"/>
<keyword evidence="6" id="KW-1185">Reference proteome</keyword>
<organism evidence="5 6">
    <name type="scientific">Fistulifera solaris</name>
    <name type="common">Oleaginous diatom</name>
    <dbReference type="NCBI Taxonomy" id="1519565"/>
    <lineage>
        <taxon>Eukaryota</taxon>
        <taxon>Sar</taxon>
        <taxon>Stramenopiles</taxon>
        <taxon>Ochrophyta</taxon>
        <taxon>Bacillariophyta</taxon>
        <taxon>Bacillariophyceae</taxon>
        <taxon>Bacillariophycidae</taxon>
        <taxon>Naviculales</taxon>
        <taxon>Naviculaceae</taxon>
        <taxon>Fistulifera</taxon>
    </lineage>
</organism>
<dbReference type="GO" id="GO:0016020">
    <property type="term" value="C:membrane"/>
    <property type="evidence" value="ECO:0007669"/>
    <property type="project" value="TreeGrafter"/>
</dbReference>
<dbReference type="InterPro" id="IPR047150">
    <property type="entry name" value="SGT"/>
</dbReference>